<dbReference type="PANTHER" id="PTHR43311:SF1">
    <property type="entry name" value="GLUTAMYL-Q TRNA(ASP) SYNTHETASE"/>
    <property type="match status" value="1"/>
</dbReference>
<keyword evidence="5 7" id="KW-0067">ATP-binding</keyword>
<evidence type="ECO:0000256" key="1">
    <source>
        <dbReference type="ARBA" id="ARBA00022598"/>
    </source>
</evidence>
<dbReference type="PRINTS" id="PR00987">
    <property type="entry name" value="TRNASYNTHGLU"/>
</dbReference>
<proteinExistence type="inferred from homology"/>
<dbReference type="InterPro" id="IPR000924">
    <property type="entry name" value="Glu/Gln-tRNA-synth"/>
</dbReference>
<dbReference type="AlphaFoldDB" id="A0A1M7YM37"/>
<name>A0A1M7YM37_9BACT</name>
<sequence length="275" mass="31515">MEQNPVISRLAPTPSGYLHLGNALNFLITWQFVRQHRGKLILRIDDGDSTRSRPQFVEDIFRTLEWLELDWDLGPSGPDDFYTNYSQNSHSEKYFAVIEHLERTYSCKCSRKIIRKTFGSTIYGGSCRDKMVPFVKGRTAKRVIVDRPVYDAGSAFDLARAMGDFVLWTRDDTPAYQLVSLVEDETHGVTHIFRGEDLHTSTLAQKYLAEELDFSQFLQAQVVHHELIYGPDGIKLTKSAGAASLRDIRESGKDKSYVIDLLCPYLDRFREKLLP</sequence>
<dbReference type="GO" id="GO:0005524">
    <property type="term" value="F:ATP binding"/>
    <property type="evidence" value="ECO:0007669"/>
    <property type="project" value="UniProtKB-KW"/>
</dbReference>
<evidence type="ECO:0000256" key="4">
    <source>
        <dbReference type="ARBA" id="ARBA00022833"/>
    </source>
</evidence>
<evidence type="ECO:0000256" key="6">
    <source>
        <dbReference type="ARBA" id="ARBA00023146"/>
    </source>
</evidence>
<evidence type="ECO:0000256" key="7">
    <source>
        <dbReference type="RuleBase" id="RU363037"/>
    </source>
</evidence>
<evidence type="ECO:0000313" key="9">
    <source>
        <dbReference type="EMBL" id="SHO53681.1"/>
    </source>
</evidence>
<dbReference type="OrthoDB" id="9807503at2"/>
<dbReference type="PANTHER" id="PTHR43311">
    <property type="entry name" value="GLUTAMATE--TRNA LIGASE"/>
    <property type="match status" value="1"/>
</dbReference>
<keyword evidence="6 7" id="KW-0030">Aminoacyl-tRNA synthetase</keyword>
<dbReference type="InterPro" id="IPR020058">
    <property type="entry name" value="Glu/Gln-tRNA-synth_Ib_cat-dom"/>
</dbReference>
<keyword evidence="4" id="KW-0862">Zinc</keyword>
<dbReference type="InterPro" id="IPR049940">
    <property type="entry name" value="GluQ/Sye"/>
</dbReference>
<evidence type="ECO:0000256" key="5">
    <source>
        <dbReference type="ARBA" id="ARBA00022840"/>
    </source>
</evidence>
<evidence type="ECO:0000256" key="2">
    <source>
        <dbReference type="ARBA" id="ARBA00022723"/>
    </source>
</evidence>
<dbReference type="GO" id="GO:0005829">
    <property type="term" value="C:cytosol"/>
    <property type="evidence" value="ECO:0007669"/>
    <property type="project" value="TreeGrafter"/>
</dbReference>
<keyword evidence="3 7" id="KW-0547">Nucleotide-binding</keyword>
<keyword evidence="1 7" id="KW-0436">Ligase</keyword>
<feature type="domain" description="Glutamyl/glutaminyl-tRNA synthetase class Ib catalytic" evidence="8">
    <location>
        <begin position="6"/>
        <end position="116"/>
    </location>
</feature>
<dbReference type="RefSeq" id="WP_073617214.1">
    <property type="nucleotide sequence ID" value="NZ_FRFE01000068.1"/>
</dbReference>
<protein>
    <submittedName>
        <fullName evidence="9">Glutamyl-tRNA synthetase</fullName>
    </submittedName>
</protein>
<organism evidence="9 10">
    <name type="scientific">Desulfopila aestuarii DSM 18488</name>
    <dbReference type="NCBI Taxonomy" id="1121416"/>
    <lineage>
        <taxon>Bacteria</taxon>
        <taxon>Pseudomonadati</taxon>
        <taxon>Thermodesulfobacteriota</taxon>
        <taxon>Desulfobulbia</taxon>
        <taxon>Desulfobulbales</taxon>
        <taxon>Desulfocapsaceae</taxon>
        <taxon>Desulfopila</taxon>
    </lineage>
</organism>
<gene>
    <name evidence="9" type="ORF">SAMN02745220_05255</name>
</gene>
<dbReference type="STRING" id="1121416.SAMN02745220_05255"/>
<evidence type="ECO:0000313" key="10">
    <source>
        <dbReference type="Proteomes" id="UP000184603"/>
    </source>
</evidence>
<dbReference type="Pfam" id="PF00749">
    <property type="entry name" value="tRNA-synt_1c"/>
    <property type="match status" value="2"/>
</dbReference>
<keyword evidence="7" id="KW-0648">Protein biosynthesis</keyword>
<dbReference type="GO" id="GO:0006424">
    <property type="term" value="P:glutamyl-tRNA aminoacylation"/>
    <property type="evidence" value="ECO:0007669"/>
    <property type="project" value="TreeGrafter"/>
</dbReference>
<dbReference type="InterPro" id="IPR014729">
    <property type="entry name" value="Rossmann-like_a/b/a_fold"/>
</dbReference>
<dbReference type="EMBL" id="FRFE01000068">
    <property type="protein sequence ID" value="SHO53681.1"/>
    <property type="molecule type" value="Genomic_DNA"/>
</dbReference>
<dbReference type="GO" id="GO:0004818">
    <property type="term" value="F:glutamate-tRNA ligase activity"/>
    <property type="evidence" value="ECO:0007669"/>
    <property type="project" value="TreeGrafter"/>
</dbReference>
<comment type="similarity">
    <text evidence="7">Belongs to the class-I aminoacyl-tRNA synthetase family.</text>
</comment>
<dbReference type="SUPFAM" id="SSF52374">
    <property type="entry name" value="Nucleotidylyl transferase"/>
    <property type="match status" value="1"/>
</dbReference>
<dbReference type="Proteomes" id="UP000184603">
    <property type="component" value="Unassembled WGS sequence"/>
</dbReference>
<dbReference type="InterPro" id="IPR001412">
    <property type="entry name" value="aa-tRNA-synth_I_CS"/>
</dbReference>
<dbReference type="Gene3D" id="3.40.50.620">
    <property type="entry name" value="HUPs"/>
    <property type="match status" value="1"/>
</dbReference>
<reference evidence="9 10" key="1">
    <citation type="submission" date="2016-12" db="EMBL/GenBank/DDBJ databases">
        <authorList>
            <person name="Song W.-J."/>
            <person name="Kurnit D.M."/>
        </authorList>
    </citation>
    <scope>NUCLEOTIDE SEQUENCE [LARGE SCALE GENOMIC DNA]</scope>
    <source>
        <strain evidence="9 10">DSM 18488</strain>
    </source>
</reference>
<accession>A0A1M7YM37</accession>
<feature type="domain" description="Glutamyl/glutaminyl-tRNA synthetase class Ib catalytic" evidence="8">
    <location>
        <begin position="161"/>
        <end position="258"/>
    </location>
</feature>
<evidence type="ECO:0000256" key="3">
    <source>
        <dbReference type="ARBA" id="ARBA00022741"/>
    </source>
</evidence>
<dbReference type="PROSITE" id="PS00178">
    <property type="entry name" value="AA_TRNA_LIGASE_I"/>
    <property type="match status" value="1"/>
</dbReference>
<keyword evidence="10" id="KW-1185">Reference proteome</keyword>
<evidence type="ECO:0000259" key="8">
    <source>
        <dbReference type="Pfam" id="PF00749"/>
    </source>
</evidence>
<keyword evidence="2" id="KW-0479">Metal-binding</keyword>